<dbReference type="Pfam" id="PF03821">
    <property type="entry name" value="Mtp"/>
    <property type="match status" value="1"/>
</dbReference>
<dbReference type="AlphaFoldDB" id="A0AAW1N3K3"/>
<evidence type="ECO:0000256" key="2">
    <source>
        <dbReference type="ARBA" id="ARBA00010076"/>
    </source>
</evidence>
<feature type="transmembrane region" description="Helical" evidence="8">
    <location>
        <begin position="21"/>
        <end position="47"/>
    </location>
</feature>
<evidence type="ECO:0000256" key="3">
    <source>
        <dbReference type="ARBA" id="ARBA00022448"/>
    </source>
</evidence>
<protein>
    <submittedName>
        <fullName evidence="9">Golgi 4-transmembrane spanning transporter</fullName>
    </submittedName>
</protein>
<feature type="transmembrane region" description="Helical" evidence="8">
    <location>
        <begin position="179"/>
        <end position="203"/>
    </location>
</feature>
<dbReference type="PANTHER" id="PTHR12479">
    <property type="entry name" value="LYSOSOMAL-ASSOCIATED TRANSMEMBRANE PROTEIN"/>
    <property type="match status" value="1"/>
</dbReference>
<comment type="caution">
    <text evidence="9">The sequence shown here is derived from an EMBL/GenBank/DDBJ whole genome shotgun (WGS) entry which is preliminary data.</text>
</comment>
<evidence type="ECO:0000256" key="7">
    <source>
        <dbReference type="SAM" id="MobiDB-lite"/>
    </source>
</evidence>
<accession>A0AAW1N3K3</accession>
<comment type="subcellular location">
    <subcellularLocation>
        <location evidence="1">Endomembrane system</location>
        <topology evidence="1">Multi-pass membrane protein</topology>
    </subcellularLocation>
</comment>
<proteinExistence type="inferred from homology"/>
<comment type="similarity">
    <text evidence="2">Belongs to the LAPTM4/LAPTM5 transporter family.</text>
</comment>
<dbReference type="GO" id="GO:0005765">
    <property type="term" value="C:lysosomal membrane"/>
    <property type="evidence" value="ECO:0007669"/>
    <property type="project" value="TreeGrafter"/>
</dbReference>
<organism evidence="9 10">
    <name type="scientific">Popillia japonica</name>
    <name type="common">Japanese beetle</name>
    <dbReference type="NCBI Taxonomy" id="7064"/>
    <lineage>
        <taxon>Eukaryota</taxon>
        <taxon>Metazoa</taxon>
        <taxon>Ecdysozoa</taxon>
        <taxon>Arthropoda</taxon>
        <taxon>Hexapoda</taxon>
        <taxon>Insecta</taxon>
        <taxon>Pterygota</taxon>
        <taxon>Neoptera</taxon>
        <taxon>Endopterygota</taxon>
        <taxon>Coleoptera</taxon>
        <taxon>Polyphaga</taxon>
        <taxon>Scarabaeiformia</taxon>
        <taxon>Scarabaeidae</taxon>
        <taxon>Rutelinae</taxon>
        <taxon>Popillia</taxon>
    </lineage>
</organism>
<dbReference type="EMBL" id="JASPKY010000019">
    <property type="protein sequence ID" value="KAK9752579.1"/>
    <property type="molecule type" value="Genomic_DNA"/>
</dbReference>
<feature type="compositionally biased region" description="Basic and acidic residues" evidence="7">
    <location>
        <begin position="373"/>
        <end position="393"/>
    </location>
</feature>
<keyword evidence="6 8" id="KW-0472">Membrane</keyword>
<feature type="transmembrane region" description="Helical" evidence="8">
    <location>
        <begin position="100"/>
        <end position="120"/>
    </location>
</feature>
<dbReference type="Proteomes" id="UP001458880">
    <property type="component" value="Unassembled WGS sequence"/>
</dbReference>
<dbReference type="InterPro" id="IPR051115">
    <property type="entry name" value="LAPTM_transporter"/>
</dbReference>
<feature type="region of interest" description="Disordered" evidence="7">
    <location>
        <begin position="339"/>
        <end position="393"/>
    </location>
</feature>
<evidence type="ECO:0000256" key="8">
    <source>
        <dbReference type="SAM" id="Phobius"/>
    </source>
</evidence>
<keyword evidence="5 8" id="KW-1133">Transmembrane helix</keyword>
<name>A0AAW1N3K3_POPJA</name>
<gene>
    <name evidence="9" type="ORF">QE152_g4063</name>
</gene>
<evidence type="ECO:0000313" key="10">
    <source>
        <dbReference type="Proteomes" id="UP001458880"/>
    </source>
</evidence>
<reference evidence="9 10" key="1">
    <citation type="journal article" date="2024" name="BMC Genomics">
        <title>De novo assembly and annotation of Popillia japonica's genome with initial clues to its potential as an invasive pest.</title>
        <authorList>
            <person name="Cucini C."/>
            <person name="Boschi S."/>
            <person name="Funari R."/>
            <person name="Cardaioli E."/>
            <person name="Iannotti N."/>
            <person name="Marturano G."/>
            <person name="Paoli F."/>
            <person name="Bruttini M."/>
            <person name="Carapelli A."/>
            <person name="Frati F."/>
            <person name="Nardi F."/>
        </authorList>
    </citation>
    <scope>NUCLEOTIDE SEQUENCE [LARGE SCALE GENOMIC DNA]</scope>
    <source>
        <strain evidence="9">DMR45628</strain>
    </source>
</reference>
<evidence type="ECO:0000256" key="1">
    <source>
        <dbReference type="ARBA" id="ARBA00004127"/>
    </source>
</evidence>
<evidence type="ECO:0000256" key="4">
    <source>
        <dbReference type="ARBA" id="ARBA00022692"/>
    </source>
</evidence>
<evidence type="ECO:0000256" key="6">
    <source>
        <dbReference type="ARBA" id="ARBA00023136"/>
    </source>
</evidence>
<sequence length="393" mass="44114">MRIKINPPRNNELRCCFCLHVRTATILLGIWHLILHILALSVLAIVMRNHQMVDERTQLNDGPIPGNLLPTPLSKIKDDDIPYYLPTTQDGSVYAPDVDMGALMTVCTLAITLLMVYGTVKGKATHLLPFFCLQLFDFTITTLTATGYFCYLRSVHQFVSEHYHNLPYRKELLQMSPQYLFLLLLTIFLASMLWKAYCISIVWRCYKYLTLRQENARSTVHYILRGEVAERAPDPEFLLPDYEAACASFKQPPPPSYQVAVEQPAPPAYPEATAGNPRFGFIITQSLVEPPAGENNNTVMNNVNERNQTAQDDEAGAAAVTTPTTITVDSTVDKTETVANPVETDDETKKDDGLDTLLTKRGPEQPITPPPLDDVKESIDKKEITALKDKKEE</sequence>
<evidence type="ECO:0000256" key="5">
    <source>
        <dbReference type="ARBA" id="ARBA00022989"/>
    </source>
</evidence>
<keyword evidence="3" id="KW-0813">Transport</keyword>
<evidence type="ECO:0000313" key="9">
    <source>
        <dbReference type="EMBL" id="KAK9752579.1"/>
    </source>
</evidence>
<dbReference type="InterPro" id="IPR004687">
    <property type="entry name" value="LAPTM4/5"/>
</dbReference>
<keyword evidence="4 8" id="KW-0812">Transmembrane</keyword>
<feature type="transmembrane region" description="Helical" evidence="8">
    <location>
        <begin position="127"/>
        <end position="149"/>
    </location>
</feature>
<dbReference type="GO" id="GO:0012505">
    <property type="term" value="C:endomembrane system"/>
    <property type="evidence" value="ECO:0007669"/>
    <property type="project" value="UniProtKB-SubCell"/>
</dbReference>
<dbReference type="PANTHER" id="PTHR12479:SF10">
    <property type="entry name" value="LYSOSOMAL-ASSOCIATED TRANSMEMBRANE PROTEIN"/>
    <property type="match status" value="1"/>
</dbReference>
<keyword evidence="10" id="KW-1185">Reference proteome</keyword>